<evidence type="ECO:0000313" key="2">
    <source>
        <dbReference type="EMBL" id="SDX54909.1"/>
    </source>
</evidence>
<accession>A0A1H3CN92</accession>
<dbReference type="EMBL" id="FNNZ01000035">
    <property type="protein sequence ID" value="SDX54909.1"/>
    <property type="molecule type" value="Genomic_DNA"/>
</dbReference>
<name>A0A1H3CN92_THIRO</name>
<sequence length="215" mass="23662">MRTLSRRCRSLLVLPLVIAGLNARADCPGSARLEDALVLVTTANPVLVAAGAVVQESRKSRDWNAVLTIGYDSNETYETGAAGARAAVNVQIPLFDNQSSVAKAKEQAAFTAQQDATAAAFIGDIQTLCDLASQRSGFETMRSLTKDRLEYRQERVNQGLDPADRLWQEAEALQNQEHQWRAAESKLDALRLTLARRYGGEEWQRLQALLTAMTN</sequence>
<evidence type="ECO:0000313" key="3">
    <source>
        <dbReference type="Proteomes" id="UP000198816"/>
    </source>
</evidence>
<evidence type="ECO:0008006" key="4">
    <source>
        <dbReference type="Google" id="ProtNLM"/>
    </source>
</evidence>
<dbReference type="OrthoDB" id="5765096at2"/>
<feature type="chain" id="PRO_5011661875" description="Outer membrane efflux protein" evidence="1">
    <location>
        <begin position="26"/>
        <end position="215"/>
    </location>
</feature>
<gene>
    <name evidence="2" type="ORF">SAMN05421783_13527</name>
</gene>
<dbReference type="STRING" id="1058.SAMN05421783_13527"/>
<dbReference type="RefSeq" id="WP_139192009.1">
    <property type="nucleotide sequence ID" value="NZ_FNNZ01000035.1"/>
</dbReference>
<evidence type="ECO:0000256" key="1">
    <source>
        <dbReference type="SAM" id="SignalP"/>
    </source>
</evidence>
<reference evidence="3" key="1">
    <citation type="submission" date="2016-10" db="EMBL/GenBank/DDBJ databases">
        <authorList>
            <person name="Varghese N."/>
            <person name="Submissions S."/>
        </authorList>
    </citation>
    <scope>NUCLEOTIDE SEQUENCE [LARGE SCALE GENOMIC DNA]</scope>
    <source>
        <strain evidence="3">DSM 217</strain>
    </source>
</reference>
<keyword evidence="1" id="KW-0732">Signal</keyword>
<dbReference type="AlphaFoldDB" id="A0A1H3CN92"/>
<feature type="signal peptide" evidence="1">
    <location>
        <begin position="1"/>
        <end position="25"/>
    </location>
</feature>
<dbReference type="Proteomes" id="UP000198816">
    <property type="component" value="Unassembled WGS sequence"/>
</dbReference>
<organism evidence="2 3">
    <name type="scientific">Thiocapsa roseopersicina</name>
    <dbReference type="NCBI Taxonomy" id="1058"/>
    <lineage>
        <taxon>Bacteria</taxon>
        <taxon>Pseudomonadati</taxon>
        <taxon>Pseudomonadota</taxon>
        <taxon>Gammaproteobacteria</taxon>
        <taxon>Chromatiales</taxon>
        <taxon>Chromatiaceae</taxon>
        <taxon>Thiocapsa</taxon>
    </lineage>
</organism>
<protein>
    <recommendedName>
        <fullName evidence="4">Outer membrane efflux protein</fullName>
    </recommendedName>
</protein>
<keyword evidence="3" id="KW-1185">Reference proteome</keyword>
<proteinExistence type="predicted"/>